<feature type="signal peptide" evidence="1">
    <location>
        <begin position="1"/>
        <end position="30"/>
    </location>
</feature>
<dbReference type="InterPro" id="IPR009810">
    <property type="entry name" value="Nodulin_late_dom"/>
</dbReference>
<comment type="caution">
    <text evidence="3">The sequence shown here is derived from an EMBL/GenBank/DDBJ whole genome shotgun (WGS) entry which is preliminary data.</text>
</comment>
<dbReference type="Pfam" id="PF07127">
    <property type="entry name" value="Nodulin_late"/>
    <property type="match status" value="1"/>
</dbReference>
<reference evidence="4" key="1">
    <citation type="journal article" date="2018" name="Nat. Plants">
        <title>Whole-genome landscape of Medicago truncatula symbiotic genes.</title>
        <authorList>
            <person name="Pecrix Y."/>
            <person name="Staton S.E."/>
            <person name="Sallet E."/>
            <person name="Lelandais-Briere C."/>
            <person name="Moreau S."/>
            <person name="Carrere S."/>
            <person name="Blein T."/>
            <person name="Jardinaud M.F."/>
            <person name="Latrasse D."/>
            <person name="Zouine M."/>
            <person name="Zahm M."/>
            <person name="Kreplak J."/>
            <person name="Mayjonade B."/>
            <person name="Satge C."/>
            <person name="Perez M."/>
            <person name="Cauet S."/>
            <person name="Marande W."/>
            <person name="Chantry-Darmon C."/>
            <person name="Lopez-Roques C."/>
            <person name="Bouchez O."/>
            <person name="Berard A."/>
            <person name="Debelle F."/>
            <person name="Munos S."/>
            <person name="Bendahmane A."/>
            <person name="Berges H."/>
            <person name="Niebel A."/>
            <person name="Buitink J."/>
            <person name="Frugier F."/>
            <person name="Benhamed M."/>
            <person name="Crespi M."/>
            <person name="Gouzy J."/>
            <person name="Gamas P."/>
        </authorList>
    </citation>
    <scope>NUCLEOTIDE SEQUENCE [LARGE SCALE GENOMIC DNA]</scope>
    <source>
        <strain evidence="4">cv. Jemalong A17</strain>
    </source>
</reference>
<dbReference type="EMBL" id="PSQE01000004">
    <property type="protein sequence ID" value="RHN60787.1"/>
    <property type="molecule type" value="Genomic_DNA"/>
</dbReference>
<name>A0A396ID80_MEDTR</name>
<proteinExistence type="predicted"/>
<keyword evidence="1" id="KW-0732">Signal</keyword>
<sequence length="62" mass="7098">MKHKKNMAQTLISVFALILILSPFLVVTDRDPIYCKSDADCPKESYPLFVKCVDNFCDFIIV</sequence>
<dbReference type="Proteomes" id="UP000265566">
    <property type="component" value="Chromosome 4"/>
</dbReference>
<evidence type="ECO:0000256" key="1">
    <source>
        <dbReference type="SAM" id="SignalP"/>
    </source>
</evidence>
<dbReference type="GO" id="GO:0046872">
    <property type="term" value="F:metal ion binding"/>
    <property type="evidence" value="ECO:0007669"/>
    <property type="project" value="InterPro"/>
</dbReference>
<accession>A0A396ID80</accession>
<organism evidence="3 4">
    <name type="scientific">Medicago truncatula</name>
    <name type="common">Barrel medic</name>
    <name type="synonym">Medicago tribuloides</name>
    <dbReference type="NCBI Taxonomy" id="3880"/>
    <lineage>
        <taxon>Eukaryota</taxon>
        <taxon>Viridiplantae</taxon>
        <taxon>Streptophyta</taxon>
        <taxon>Embryophyta</taxon>
        <taxon>Tracheophyta</taxon>
        <taxon>Spermatophyta</taxon>
        <taxon>Magnoliopsida</taxon>
        <taxon>eudicotyledons</taxon>
        <taxon>Gunneridae</taxon>
        <taxon>Pentapetalae</taxon>
        <taxon>rosids</taxon>
        <taxon>fabids</taxon>
        <taxon>Fabales</taxon>
        <taxon>Fabaceae</taxon>
        <taxon>Papilionoideae</taxon>
        <taxon>50 kb inversion clade</taxon>
        <taxon>NPAAA clade</taxon>
        <taxon>Hologalegina</taxon>
        <taxon>IRL clade</taxon>
        <taxon>Trifolieae</taxon>
        <taxon>Medicago</taxon>
    </lineage>
</organism>
<evidence type="ECO:0000313" key="4">
    <source>
        <dbReference type="Proteomes" id="UP000265566"/>
    </source>
</evidence>
<dbReference type="Gramene" id="rna23166">
    <property type="protein sequence ID" value="RHN60787.1"/>
    <property type="gene ID" value="gene23166"/>
</dbReference>
<feature type="chain" id="PRO_5017191333" evidence="1">
    <location>
        <begin position="31"/>
        <end position="62"/>
    </location>
</feature>
<protein>
    <submittedName>
        <fullName evidence="3">Putative Late nodulin</fullName>
    </submittedName>
</protein>
<feature type="domain" description="Late nodulin" evidence="2">
    <location>
        <begin position="7"/>
        <end position="57"/>
    </location>
</feature>
<evidence type="ECO:0000259" key="2">
    <source>
        <dbReference type="Pfam" id="PF07127"/>
    </source>
</evidence>
<evidence type="ECO:0000313" key="3">
    <source>
        <dbReference type="EMBL" id="RHN60787.1"/>
    </source>
</evidence>
<gene>
    <name evidence="3" type="ORF">MtrunA17_Chr4g0029661</name>
</gene>
<dbReference type="AlphaFoldDB" id="A0A396ID80"/>